<dbReference type="InterPro" id="IPR012902">
    <property type="entry name" value="N_methyl_site"/>
</dbReference>
<proteinExistence type="predicted"/>
<name>A0A2M8DML4_9BACT</name>
<comment type="caution">
    <text evidence="2">The sequence shown here is derived from an EMBL/GenBank/DDBJ whole genome shotgun (WGS) entry which is preliminary data.</text>
</comment>
<dbReference type="Proteomes" id="UP000228875">
    <property type="component" value="Unassembled WGS sequence"/>
</dbReference>
<reference evidence="3" key="1">
    <citation type="submission" date="2017-09" db="EMBL/GenBank/DDBJ databases">
        <title>Depth-based differentiation of microbial function through sediment-hosted aquifers and enrichment of novel symbionts in the deep terrestrial subsurface.</title>
        <authorList>
            <person name="Probst A.J."/>
            <person name="Ladd B."/>
            <person name="Jarett J.K."/>
            <person name="Geller-Mcgrath D.E."/>
            <person name="Sieber C.M.K."/>
            <person name="Emerson J.B."/>
            <person name="Anantharaman K."/>
            <person name="Thomas B.C."/>
            <person name="Malmstrom R."/>
            <person name="Stieglmeier M."/>
            <person name="Klingl A."/>
            <person name="Woyke T."/>
            <person name="Ryan C.M."/>
            <person name="Banfield J.F."/>
        </authorList>
    </citation>
    <scope>NUCLEOTIDE SEQUENCE [LARGE SCALE GENOMIC DNA]</scope>
</reference>
<dbReference type="AlphaFoldDB" id="A0A2M8DML4"/>
<evidence type="ECO:0008006" key="4">
    <source>
        <dbReference type="Google" id="ProtNLM"/>
    </source>
</evidence>
<organism evidence="2 3">
    <name type="scientific">Candidatus Nealsonbacteria bacterium CG_4_9_14_0_8_um_filter_35_12</name>
    <dbReference type="NCBI Taxonomy" id="1974692"/>
    <lineage>
        <taxon>Bacteria</taxon>
        <taxon>Candidatus Nealsoniibacteriota</taxon>
    </lineage>
</organism>
<accession>A0A2M8DML4</accession>
<evidence type="ECO:0000313" key="3">
    <source>
        <dbReference type="Proteomes" id="UP000228875"/>
    </source>
</evidence>
<dbReference type="Pfam" id="PF07963">
    <property type="entry name" value="N_methyl"/>
    <property type="match status" value="1"/>
</dbReference>
<evidence type="ECO:0000313" key="2">
    <source>
        <dbReference type="EMBL" id="PJB99302.1"/>
    </source>
</evidence>
<keyword evidence="1" id="KW-1133">Transmembrane helix</keyword>
<keyword evidence="1" id="KW-0812">Transmembrane</keyword>
<protein>
    <recommendedName>
        <fullName evidence="4">Prepilin-type N-terminal cleavage/methylation domain-containing protein</fullName>
    </recommendedName>
</protein>
<sequence length="169" mass="18144">MLKIKNHNNENGLTMIELIVAVGIFGLVIGMATGIFVLALLSQRRIIALRNVEDNVRFTMEAIAREIKTGKNFSGGGSSVFFTNAKGEATGYRLNNNVIEKSSDGGVNYSAVTGAEATVNYLNFYLMGQAVGDGLEPRITITIGVTSIIGNQTANLKVQTTISERLLQS</sequence>
<feature type="transmembrane region" description="Helical" evidence="1">
    <location>
        <begin position="18"/>
        <end position="41"/>
    </location>
</feature>
<keyword evidence="1" id="KW-0472">Membrane</keyword>
<dbReference type="NCBIfam" id="TIGR02532">
    <property type="entry name" value="IV_pilin_GFxxxE"/>
    <property type="match status" value="1"/>
</dbReference>
<dbReference type="EMBL" id="PFTB01000055">
    <property type="protein sequence ID" value="PJB99302.1"/>
    <property type="molecule type" value="Genomic_DNA"/>
</dbReference>
<evidence type="ECO:0000256" key="1">
    <source>
        <dbReference type="SAM" id="Phobius"/>
    </source>
</evidence>
<gene>
    <name evidence="2" type="ORF">CO077_02455</name>
</gene>